<dbReference type="AlphaFoldDB" id="A0A438FVB5"/>
<gene>
    <name evidence="1" type="ORF">CK203_055696</name>
</gene>
<comment type="caution">
    <text evidence="1">The sequence shown here is derived from an EMBL/GenBank/DDBJ whole genome shotgun (WGS) entry which is preliminary data.</text>
</comment>
<evidence type="ECO:0000313" key="2">
    <source>
        <dbReference type="Proteomes" id="UP000288805"/>
    </source>
</evidence>
<dbReference type="EMBL" id="QGNW01000729">
    <property type="protein sequence ID" value="RVW63885.1"/>
    <property type="molecule type" value="Genomic_DNA"/>
</dbReference>
<protein>
    <submittedName>
        <fullName evidence="1">Uncharacterized protein</fullName>
    </submittedName>
</protein>
<organism evidence="1 2">
    <name type="scientific">Vitis vinifera</name>
    <name type="common">Grape</name>
    <dbReference type="NCBI Taxonomy" id="29760"/>
    <lineage>
        <taxon>Eukaryota</taxon>
        <taxon>Viridiplantae</taxon>
        <taxon>Streptophyta</taxon>
        <taxon>Embryophyta</taxon>
        <taxon>Tracheophyta</taxon>
        <taxon>Spermatophyta</taxon>
        <taxon>Magnoliopsida</taxon>
        <taxon>eudicotyledons</taxon>
        <taxon>Gunneridae</taxon>
        <taxon>Pentapetalae</taxon>
        <taxon>rosids</taxon>
        <taxon>Vitales</taxon>
        <taxon>Vitaceae</taxon>
        <taxon>Viteae</taxon>
        <taxon>Vitis</taxon>
    </lineage>
</organism>
<sequence length="154" mass="18185">MGSQQHLQFSKEELDKAHLYIMNNCQELRPYLDEHTCELERRCPYDLEKRQEQNFPKWFAHRKRILVQKVNSEVCGGRDDKAYQDNESHELNWFIEQDDGSGLQRHNLLGINLEVVNDNILSLETMNDYDDDSIYDDIGEENGTLDEYANEGEK</sequence>
<proteinExistence type="predicted"/>
<name>A0A438FVB5_VITVI</name>
<accession>A0A438FVB5</accession>
<dbReference type="Proteomes" id="UP000288805">
    <property type="component" value="Unassembled WGS sequence"/>
</dbReference>
<dbReference type="PANTHER" id="PTHR48258">
    <property type="entry name" value="DUF4218 DOMAIN-CONTAINING PROTEIN-RELATED"/>
    <property type="match status" value="1"/>
</dbReference>
<reference evidence="1 2" key="1">
    <citation type="journal article" date="2018" name="PLoS Genet.">
        <title>Population sequencing reveals clonal diversity and ancestral inbreeding in the grapevine cultivar Chardonnay.</title>
        <authorList>
            <person name="Roach M.J."/>
            <person name="Johnson D.L."/>
            <person name="Bohlmann J."/>
            <person name="van Vuuren H.J."/>
            <person name="Jones S.J."/>
            <person name="Pretorius I.S."/>
            <person name="Schmidt S.A."/>
            <person name="Borneman A.R."/>
        </authorList>
    </citation>
    <scope>NUCLEOTIDE SEQUENCE [LARGE SCALE GENOMIC DNA]</scope>
    <source>
        <strain evidence="2">cv. Chardonnay</strain>
        <tissue evidence="1">Leaf</tissue>
    </source>
</reference>
<evidence type="ECO:0000313" key="1">
    <source>
        <dbReference type="EMBL" id="RVW63885.1"/>
    </source>
</evidence>
<dbReference type="PANTHER" id="PTHR48258:SF13">
    <property type="match status" value="1"/>
</dbReference>